<accession>A0AB39ND31</accession>
<protein>
    <recommendedName>
        <fullName evidence="2">STAS domain-containing protein</fullName>
    </recommendedName>
</protein>
<name>A0AB39ND31_9ACTN</name>
<sequence length="107" mass="11938">MRVLAEAPPRVWMAISGTLGPATIHPVRRGLKDRVEAGVSILFLDLRELLLTDAADRYGLRTLFAVGPPVHFHLVGAPAEIRDCVGTDPRFTLHSRLDSAWERWVKD</sequence>
<reference evidence="1" key="1">
    <citation type="submission" date="2024-07" db="EMBL/GenBank/DDBJ databases">
        <authorList>
            <person name="Yu S.T."/>
        </authorList>
    </citation>
    <scope>NUCLEOTIDE SEQUENCE</scope>
    <source>
        <strain evidence="1">R11</strain>
    </source>
</reference>
<evidence type="ECO:0000313" key="1">
    <source>
        <dbReference type="EMBL" id="XDQ15049.1"/>
    </source>
</evidence>
<dbReference type="RefSeq" id="WP_369274994.1">
    <property type="nucleotide sequence ID" value="NZ_CP163432.1"/>
</dbReference>
<dbReference type="EMBL" id="CP163432">
    <property type="protein sequence ID" value="XDQ15049.1"/>
    <property type="molecule type" value="Genomic_DNA"/>
</dbReference>
<gene>
    <name evidence="1" type="ORF">AB5J55_38095</name>
</gene>
<dbReference type="AlphaFoldDB" id="A0AB39ND31"/>
<organism evidence="1">
    <name type="scientific">Streptomyces sp. R11</name>
    <dbReference type="NCBI Taxonomy" id="3238625"/>
    <lineage>
        <taxon>Bacteria</taxon>
        <taxon>Bacillati</taxon>
        <taxon>Actinomycetota</taxon>
        <taxon>Actinomycetes</taxon>
        <taxon>Kitasatosporales</taxon>
        <taxon>Streptomycetaceae</taxon>
        <taxon>Streptomyces</taxon>
    </lineage>
</organism>
<evidence type="ECO:0008006" key="2">
    <source>
        <dbReference type="Google" id="ProtNLM"/>
    </source>
</evidence>
<proteinExistence type="predicted"/>